<dbReference type="EMBL" id="CP108110">
    <property type="protein sequence ID" value="WUQ87263.1"/>
    <property type="molecule type" value="Genomic_DNA"/>
</dbReference>
<dbReference type="PRINTS" id="PR00040">
    <property type="entry name" value="HTHMERR"/>
</dbReference>
<gene>
    <name evidence="4" type="ORF">OHA16_32475</name>
</gene>
<dbReference type="SMART" id="SM00422">
    <property type="entry name" value="HTH_MERR"/>
    <property type="match status" value="1"/>
</dbReference>
<dbReference type="InterPro" id="IPR000551">
    <property type="entry name" value="MerR-type_HTH_dom"/>
</dbReference>
<sequence>MEQQLFSISTVAKAFGLSVPALRYYEERGLIRPAVRRGRVRYYDHAGLQQLAYAQLWHDDGLMPIADTAAVLESERVEDRRALITEQREEMLARIRRLTRAAAVLEHMLDCRTDRPLDCPMTGTYIRARVDAALTGKEFTDDFLPEHPDKQQPRPAKPGGQQAVR</sequence>
<feature type="region of interest" description="Disordered" evidence="2">
    <location>
        <begin position="140"/>
        <end position="165"/>
    </location>
</feature>
<proteinExistence type="predicted"/>
<dbReference type="InterPro" id="IPR047057">
    <property type="entry name" value="MerR_fam"/>
</dbReference>
<evidence type="ECO:0000313" key="5">
    <source>
        <dbReference type="Proteomes" id="UP001432222"/>
    </source>
</evidence>
<accession>A0ABZ1U858</accession>
<feature type="domain" description="HTH merR-type" evidence="3">
    <location>
        <begin position="5"/>
        <end position="74"/>
    </location>
</feature>
<dbReference type="PANTHER" id="PTHR30204">
    <property type="entry name" value="REDOX-CYCLING DRUG-SENSING TRANSCRIPTIONAL ACTIVATOR SOXR"/>
    <property type="match status" value="1"/>
</dbReference>
<keyword evidence="1" id="KW-0238">DNA-binding</keyword>
<dbReference type="RefSeq" id="WP_328957824.1">
    <property type="nucleotide sequence ID" value="NZ_CP108110.1"/>
</dbReference>
<evidence type="ECO:0000256" key="1">
    <source>
        <dbReference type="ARBA" id="ARBA00023125"/>
    </source>
</evidence>
<dbReference type="InterPro" id="IPR009061">
    <property type="entry name" value="DNA-bd_dom_put_sf"/>
</dbReference>
<evidence type="ECO:0000259" key="3">
    <source>
        <dbReference type="PROSITE" id="PS50937"/>
    </source>
</evidence>
<dbReference type="PROSITE" id="PS50937">
    <property type="entry name" value="HTH_MERR_2"/>
    <property type="match status" value="1"/>
</dbReference>
<reference evidence="4" key="1">
    <citation type="submission" date="2022-10" db="EMBL/GenBank/DDBJ databases">
        <title>The complete genomes of actinobacterial strains from the NBC collection.</title>
        <authorList>
            <person name="Joergensen T.S."/>
            <person name="Alvarez Arevalo M."/>
            <person name="Sterndorff E.B."/>
            <person name="Faurdal D."/>
            <person name="Vuksanovic O."/>
            <person name="Mourched A.-S."/>
            <person name="Charusanti P."/>
            <person name="Shaw S."/>
            <person name="Blin K."/>
            <person name="Weber T."/>
        </authorList>
    </citation>
    <scope>NUCLEOTIDE SEQUENCE</scope>
    <source>
        <strain evidence="4">NBC_00222</strain>
    </source>
</reference>
<feature type="compositionally biased region" description="Basic and acidic residues" evidence="2">
    <location>
        <begin position="140"/>
        <end position="152"/>
    </location>
</feature>
<keyword evidence="5" id="KW-1185">Reference proteome</keyword>
<name>A0ABZ1U858_9ACTN</name>
<organism evidence="4 5">
    <name type="scientific">Kitasatospora purpeofusca</name>
    <dbReference type="NCBI Taxonomy" id="67352"/>
    <lineage>
        <taxon>Bacteria</taxon>
        <taxon>Bacillati</taxon>
        <taxon>Actinomycetota</taxon>
        <taxon>Actinomycetes</taxon>
        <taxon>Kitasatosporales</taxon>
        <taxon>Streptomycetaceae</taxon>
        <taxon>Kitasatospora</taxon>
    </lineage>
</organism>
<dbReference type="Gene3D" id="1.10.1660.10">
    <property type="match status" value="1"/>
</dbReference>
<dbReference type="SUPFAM" id="SSF46955">
    <property type="entry name" value="Putative DNA-binding domain"/>
    <property type="match status" value="1"/>
</dbReference>
<dbReference type="Proteomes" id="UP001432222">
    <property type="component" value="Chromosome"/>
</dbReference>
<protein>
    <submittedName>
        <fullName evidence="4">MerR family transcriptional regulator</fullName>
    </submittedName>
</protein>
<evidence type="ECO:0000313" key="4">
    <source>
        <dbReference type="EMBL" id="WUQ87263.1"/>
    </source>
</evidence>
<dbReference type="Pfam" id="PF13411">
    <property type="entry name" value="MerR_1"/>
    <property type="match status" value="1"/>
</dbReference>
<evidence type="ECO:0000256" key="2">
    <source>
        <dbReference type="SAM" id="MobiDB-lite"/>
    </source>
</evidence>
<dbReference type="PANTHER" id="PTHR30204:SF97">
    <property type="entry name" value="MERR FAMILY REGULATORY PROTEIN"/>
    <property type="match status" value="1"/>
</dbReference>